<name>A0A4R3JKK9_9FIRM</name>
<proteinExistence type="predicted"/>
<reference evidence="3 4" key="2">
    <citation type="submission" date="2019-03" db="EMBL/GenBank/DDBJ databases">
        <title>Genomic Encyclopedia of Type Strains, Phase IV (KMG-IV): sequencing the most valuable type-strain genomes for metagenomic binning, comparative biology and taxonomic classification.</title>
        <authorList>
            <person name="Goeker M."/>
        </authorList>
    </citation>
    <scope>NUCLEOTIDE SEQUENCE [LARGE SCALE GENOMIC DNA]</scope>
    <source>
        <strain evidence="3 4">DSM 103426</strain>
    </source>
</reference>
<evidence type="ECO:0000313" key="3">
    <source>
        <dbReference type="EMBL" id="TCS66691.1"/>
    </source>
</evidence>
<protein>
    <submittedName>
        <fullName evidence="3">Uncharacterized protein</fullName>
    </submittedName>
</protein>
<dbReference type="Proteomes" id="UP000702954">
    <property type="component" value="Unassembled WGS sequence"/>
</dbReference>
<evidence type="ECO:0000313" key="2">
    <source>
        <dbReference type="EMBL" id="GBU04392.1"/>
    </source>
</evidence>
<evidence type="ECO:0000313" key="4">
    <source>
        <dbReference type="Proteomes" id="UP000294613"/>
    </source>
</evidence>
<sequence>MMKQIISRVTTMKKKCKEEFDHFSDKYPVATCALAFLGAPALLVGALTLTTTVVMLPFGIVFGWI</sequence>
<keyword evidence="1" id="KW-0812">Transmembrane</keyword>
<dbReference type="AlphaFoldDB" id="A0A4R3JKK9"/>
<gene>
    <name evidence="3" type="ORF">EDD74_11825</name>
    <name evidence="2" type="ORF">FAEUMB_09330</name>
</gene>
<dbReference type="RefSeq" id="WP_009262355.1">
    <property type="nucleotide sequence ID" value="NZ_BHEO01000002.1"/>
</dbReference>
<accession>A0A4R3JKK9</accession>
<feature type="transmembrane region" description="Helical" evidence="1">
    <location>
        <begin position="33"/>
        <end position="64"/>
    </location>
</feature>
<reference evidence="2 5" key="1">
    <citation type="journal article" date="2018" name="Int. J. Syst. Evol. Microbiol.">
        <title>Draft Genome Sequence of Faecalimonas umbilicata JCM 30896T, an Acetate-Producing Bacterium Isolated from Human Feces.</title>
        <authorList>
            <person name="Sakamoto M."/>
            <person name="Ikeyama N."/>
            <person name="Yuki M."/>
            <person name="Ohkuma M."/>
        </authorList>
    </citation>
    <scope>NUCLEOTIDE SEQUENCE [LARGE SCALE GENOMIC DNA]</scope>
    <source>
        <strain evidence="2 5">EGH7</strain>
    </source>
</reference>
<evidence type="ECO:0000256" key="1">
    <source>
        <dbReference type="SAM" id="Phobius"/>
    </source>
</evidence>
<keyword evidence="1" id="KW-0472">Membrane</keyword>
<dbReference type="Proteomes" id="UP000294613">
    <property type="component" value="Unassembled WGS sequence"/>
</dbReference>
<dbReference type="EMBL" id="SLZV01000018">
    <property type="protein sequence ID" value="TCS66691.1"/>
    <property type="molecule type" value="Genomic_DNA"/>
</dbReference>
<keyword evidence="1" id="KW-1133">Transmembrane helix</keyword>
<dbReference type="EMBL" id="BHEO01000002">
    <property type="protein sequence ID" value="GBU04392.1"/>
    <property type="molecule type" value="Genomic_DNA"/>
</dbReference>
<organism evidence="3 4">
    <name type="scientific">Faecalimonas umbilicata</name>
    <dbReference type="NCBI Taxonomy" id="1912855"/>
    <lineage>
        <taxon>Bacteria</taxon>
        <taxon>Bacillati</taxon>
        <taxon>Bacillota</taxon>
        <taxon>Clostridia</taxon>
        <taxon>Lachnospirales</taxon>
        <taxon>Lachnospiraceae</taxon>
        <taxon>Faecalimonas</taxon>
    </lineage>
</organism>
<evidence type="ECO:0000313" key="5">
    <source>
        <dbReference type="Proteomes" id="UP000702954"/>
    </source>
</evidence>
<comment type="caution">
    <text evidence="3">The sequence shown here is derived from an EMBL/GenBank/DDBJ whole genome shotgun (WGS) entry which is preliminary data.</text>
</comment>
<keyword evidence="5" id="KW-1185">Reference proteome</keyword>